<dbReference type="Proteomes" id="UP000317039">
    <property type="component" value="Chromosome"/>
</dbReference>
<protein>
    <submittedName>
        <fullName evidence="3">Alpha/beta hydrolase</fullName>
    </submittedName>
</protein>
<dbReference type="Pfam" id="PF12697">
    <property type="entry name" value="Abhydrolase_6"/>
    <property type="match status" value="1"/>
</dbReference>
<name>A0A516NRG5_9NOCA</name>
<dbReference type="PANTHER" id="PTHR37017">
    <property type="entry name" value="AB HYDROLASE-1 DOMAIN-CONTAINING PROTEIN-RELATED"/>
    <property type="match status" value="1"/>
</dbReference>
<evidence type="ECO:0000256" key="1">
    <source>
        <dbReference type="SAM" id="SignalP"/>
    </source>
</evidence>
<organism evidence="3 4">
    <name type="scientific">Nocardia otitidiscaviarum</name>
    <dbReference type="NCBI Taxonomy" id="1823"/>
    <lineage>
        <taxon>Bacteria</taxon>
        <taxon>Bacillati</taxon>
        <taxon>Actinomycetota</taxon>
        <taxon>Actinomycetes</taxon>
        <taxon>Mycobacteriales</taxon>
        <taxon>Nocardiaceae</taxon>
        <taxon>Nocardia</taxon>
    </lineage>
</organism>
<keyword evidence="1" id="KW-0732">Signal</keyword>
<proteinExistence type="predicted"/>
<feature type="signal peptide" evidence="1">
    <location>
        <begin position="1"/>
        <end position="26"/>
    </location>
</feature>
<evidence type="ECO:0000259" key="2">
    <source>
        <dbReference type="Pfam" id="PF12697"/>
    </source>
</evidence>
<reference evidence="3 4" key="1">
    <citation type="submission" date="2019-07" db="EMBL/GenBank/DDBJ databases">
        <title>Complete Genome Sequence and Methylome Analysis of Nocardia otitidis-caviarum NEB252.</title>
        <authorList>
            <person name="Fomenkov A."/>
            <person name="Anton B.P."/>
            <person name="Vincze T."/>
            <person name="Roberts R.J."/>
        </authorList>
    </citation>
    <scope>NUCLEOTIDE SEQUENCE [LARGE SCALE GENOMIC DNA]</scope>
    <source>
        <strain evidence="3 4">NEB252</strain>
    </source>
</reference>
<dbReference type="GO" id="GO:0016787">
    <property type="term" value="F:hydrolase activity"/>
    <property type="evidence" value="ECO:0007669"/>
    <property type="project" value="UniProtKB-KW"/>
</dbReference>
<dbReference type="AlphaFoldDB" id="A0A516NRG5"/>
<feature type="domain" description="AB hydrolase-1" evidence="2">
    <location>
        <begin position="44"/>
        <end position="311"/>
    </location>
</feature>
<dbReference type="Gene3D" id="3.40.50.1820">
    <property type="entry name" value="alpha/beta hydrolase"/>
    <property type="match status" value="1"/>
</dbReference>
<dbReference type="EMBL" id="CP041695">
    <property type="protein sequence ID" value="QDP81498.1"/>
    <property type="molecule type" value="Genomic_DNA"/>
</dbReference>
<dbReference type="InterPro" id="IPR000073">
    <property type="entry name" value="AB_hydrolase_1"/>
</dbReference>
<dbReference type="PROSITE" id="PS51257">
    <property type="entry name" value="PROKAR_LIPOPROTEIN"/>
    <property type="match status" value="1"/>
</dbReference>
<dbReference type="RefSeq" id="WP_143982559.1">
    <property type="nucleotide sequence ID" value="NZ_CP041695.1"/>
</dbReference>
<dbReference type="PANTHER" id="PTHR37017:SF11">
    <property type="entry name" value="ESTERASE_LIPASE_THIOESTERASE DOMAIN-CONTAINING PROTEIN"/>
    <property type="match status" value="1"/>
</dbReference>
<dbReference type="KEGG" id="nod:FOH10_25025"/>
<evidence type="ECO:0000313" key="3">
    <source>
        <dbReference type="EMBL" id="QDP81498.1"/>
    </source>
</evidence>
<keyword evidence="3" id="KW-0378">Hydrolase</keyword>
<dbReference type="SUPFAM" id="SSF53474">
    <property type="entry name" value="alpha/beta-Hydrolases"/>
    <property type="match status" value="1"/>
</dbReference>
<dbReference type="PROSITE" id="PS51318">
    <property type="entry name" value="TAT"/>
    <property type="match status" value="1"/>
</dbReference>
<dbReference type="GeneID" id="80335627"/>
<evidence type="ECO:0000313" key="4">
    <source>
        <dbReference type="Proteomes" id="UP000317039"/>
    </source>
</evidence>
<accession>A0A516NRG5</accession>
<dbReference type="InterPro" id="IPR006311">
    <property type="entry name" value="TAT_signal"/>
</dbReference>
<dbReference type="InterPro" id="IPR052897">
    <property type="entry name" value="Sec-Metab_Biosynth_Hydrolase"/>
</dbReference>
<gene>
    <name evidence="3" type="ORF">FOH10_25025</name>
</gene>
<dbReference type="InterPro" id="IPR029058">
    <property type="entry name" value="AB_hydrolase_fold"/>
</dbReference>
<feature type="chain" id="PRO_5039016044" evidence="1">
    <location>
        <begin position="27"/>
        <end position="322"/>
    </location>
</feature>
<sequence length="322" mass="33735">MTRRATTGLSRRGLLGVGAMGIGALAAGCARGADTAGARERPTIVIVHGANGNGASYAPLLAALTLAGHRALAVDLPGHGAAANFPPSYQAPQDLAALASEPSPLAELRLADNVAHVVAVVRAAAARGPVILMGHSMGGATITRVGNEVPDSIARLVYLTAFCCVELRSVLECYLTPEAATSQATTMPSVGGDPQRTGFTRTNWRSADPEFLAAAHSSLAEGYDDAAFRAALNAMEPDEAWAVTTDDARGEPATWGRIPRTFIRCTRDRTLPLALQDRMIREADTATPDNPFEVFDLDAPHLGPRDPGTLADILVRLADRLT</sequence>